<evidence type="ECO:0000313" key="3">
    <source>
        <dbReference type="Proteomes" id="UP000019118"/>
    </source>
</evidence>
<feature type="compositionally biased region" description="Basic residues" evidence="1">
    <location>
        <begin position="46"/>
        <end position="63"/>
    </location>
</feature>
<dbReference type="AlphaFoldDB" id="A0AAR5Q1F3"/>
<feature type="compositionally biased region" description="Basic and acidic residues" evidence="1">
    <location>
        <begin position="96"/>
        <end position="108"/>
    </location>
</feature>
<sequence length="462" mass="52436">MDMDKKPEELKIIHSQHARILKEDEEFWISSEDLNTENSSDDDRSKAKHACKKKLKLKDRKRSSPNIRLQRPSISSVASTSKALDERLLMPATDDQNARSTDDSRTSDEEYQIPPLIKAECLSKRLSLEDWRPMKGALNISSLDEAKSSAGDARKIVNETGNFCNAMLDKLKSLKSCSVLESARQELSGTGKTFQYLKNTPEVKQQLDFIKKLDEDINETISRYKAERLERLSAEFEMCTSINELKLSEERGTEKFLQICNFEKKHRERCPEMEQETNEAPEGDDDPELIEETAAEPAQLGGSTEDGTGNVSFIRKNIYAAREGLMAGFSLTDEEKAKIANILKDIDNFQLDEAELELSAASLNEATAGKSGEDLSVNAFAVMESDQIRMGEIDSELEKFLKDQNSPENPQKALSLVKDEEFWKQYALERSLKDIDAQLKKLYDSYAEDQEKLQRMREEGVE</sequence>
<evidence type="ECO:0000313" key="2">
    <source>
        <dbReference type="EnsemblMetazoa" id="XP_019767064.1"/>
    </source>
</evidence>
<dbReference type="KEGG" id="dpa:109542320"/>
<organism evidence="2 3">
    <name type="scientific">Dendroctonus ponderosae</name>
    <name type="common">Mountain pine beetle</name>
    <dbReference type="NCBI Taxonomy" id="77166"/>
    <lineage>
        <taxon>Eukaryota</taxon>
        <taxon>Metazoa</taxon>
        <taxon>Ecdysozoa</taxon>
        <taxon>Arthropoda</taxon>
        <taxon>Hexapoda</taxon>
        <taxon>Insecta</taxon>
        <taxon>Pterygota</taxon>
        <taxon>Neoptera</taxon>
        <taxon>Endopterygota</taxon>
        <taxon>Coleoptera</taxon>
        <taxon>Polyphaga</taxon>
        <taxon>Cucujiformia</taxon>
        <taxon>Curculionidae</taxon>
        <taxon>Scolytinae</taxon>
        <taxon>Dendroctonus</taxon>
    </lineage>
</organism>
<reference evidence="3" key="1">
    <citation type="journal article" date="2013" name="Genome Biol.">
        <title>Draft genome of the mountain pine beetle, Dendroctonus ponderosae Hopkins, a major forest pest.</title>
        <authorList>
            <person name="Keeling C.I."/>
            <person name="Yuen M.M."/>
            <person name="Liao N.Y."/>
            <person name="Docking T.R."/>
            <person name="Chan S.K."/>
            <person name="Taylor G.A."/>
            <person name="Palmquist D.L."/>
            <person name="Jackman S.D."/>
            <person name="Nguyen A."/>
            <person name="Li M."/>
            <person name="Henderson H."/>
            <person name="Janes J.K."/>
            <person name="Zhao Y."/>
            <person name="Pandoh P."/>
            <person name="Moore R."/>
            <person name="Sperling F.A."/>
            <person name="Huber D.P."/>
            <person name="Birol I."/>
            <person name="Jones S.J."/>
            <person name="Bohlmann J."/>
        </authorList>
    </citation>
    <scope>NUCLEOTIDE SEQUENCE</scope>
</reference>
<reference evidence="2" key="2">
    <citation type="submission" date="2024-08" db="UniProtKB">
        <authorList>
            <consortium name="EnsemblMetazoa"/>
        </authorList>
    </citation>
    <scope>IDENTIFICATION</scope>
</reference>
<feature type="compositionally biased region" description="Polar residues" evidence="1">
    <location>
        <begin position="72"/>
        <end position="82"/>
    </location>
</feature>
<dbReference type="GeneID" id="109542320"/>
<feature type="compositionally biased region" description="Acidic residues" evidence="1">
    <location>
        <begin position="273"/>
        <end position="287"/>
    </location>
</feature>
<evidence type="ECO:0008006" key="4">
    <source>
        <dbReference type="Google" id="ProtNLM"/>
    </source>
</evidence>
<feature type="region of interest" description="Disordered" evidence="1">
    <location>
        <begin position="268"/>
        <end position="287"/>
    </location>
</feature>
<protein>
    <recommendedName>
        <fullName evidence="4">BSD domain-containing protein</fullName>
    </recommendedName>
</protein>
<accession>A0AAR5Q1F3</accession>
<keyword evidence="3" id="KW-1185">Reference proteome</keyword>
<dbReference type="Proteomes" id="UP000019118">
    <property type="component" value="Unassembled WGS sequence"/>
</dbReference>
<name>A0AAR5Q1F3_DENPD</name>
<dbReference type="EnsemblMetazoa" id="XM_019911505.1">
    <property type="protein sequence ID" value="XP_019767064.1"/>
    <property type="gene ID" value="LOC109542320"/>
</dbReference>
<evidence type="ECO:0000256" key="1">
    <source>
        <dbReference type="SAM" id="MobiDB-lite"/>
    </source>
</evidence>
<proteinExistence type="predicted"/>
<feature type="region of interest" description="Disordered" evidence="1">
    <location>
        <begin position="34"/>
        <end position="110"/>
    </location>
</feature>